<accession>C8X6D6</accession>
<dbReference type="InterPro" id="IPR000182">
    <property type="entry name" value="GNAT_dom"/>
</dbReference>
<keyword evidence="2" id="KW-0012">Acyltransferase</keyword>
<dbReference type="GO" id="GO:0016747">
    <property type="term" value="F:acyltransferase activity, transferring groups other than amino-acyl groups"/>
    <property type="evidence" value="ECO:0007669"/>
    <property type="project" value="InterPro"/>
</dbReference>
<keyword evidence="1 4" id="KW-0808">Transferase</keyword>
<dbReference type="KEGG" id="nml:Namu_2417"/>
<protein>
    <submittedName>
        <fullName evidence="4">GCN5-related N-acetyltransferase</fullName>
    </submittedName>
</protein>
<gene>
    <name evidence="4" type="ordered locus">Namu_2417</name>
</gene>
<reference evidence="4 5" key="2">
    <citation type="journal article" date="2010" name="Stand. Genomic Sci.">
        <title>Complete genome sequence of Nakamurella multipartita type strain (Y-104).</title>
        <authorList>
            <person name="Tice H."/>
            <person name="Mayilraj S."/>
            <person name="Sims D."/>
            <person name="Lapidus A."/>
            <person name="Nolan M."/>
            <person name="Lucas S."/>
            <person name="Glavina Del Rio T."/>
            <person name="Copeland A."/>
            <person name="Cheng J.F."/>
            <person name="Meincke L."/>
            <person name="Bruce D."/>
            <person name="Goodwin L."/>
            <person name="Pitluck S."/>
            <person name="Ivanova N."/>
            <person name="Mavromatis K."/>
            <person name="Ovchinnikova G."/>
            <person name="Pati A."/>
            <person name="Chen A."/>
            <person name="Palaniappan K."/>
            <person name="Land M."/>
            <person name="Hauser L."/>
            <person name="Chang Y.J."/>
            <person name="Jeffries C.D."/>
            <person name="Detter J.C."/>
            <person name="Brettin T."/>
            <person name="Rohde M."/>
            <person name="Goker M."/>
            <person name="Bristow J."/>
            <person name="Eisen J.A."/>
            <person name="Markowitz V."/>
            <person name="Hugenholtz P."/>
            <person name="Kyrpides N.C."/>
            <person name="Klenk H.P."/>
            <person name="Chen F."/>
        </authorList>
    </citation>
    <scope>NUCLEOTIDE SEQUENCE [LARGE SCALE GENOMIC DNA]</scope>
    <source>
        <strain evidence="5">ATCC 700099 / DSM 44233 / CIP 104796 / JCM 9543 / NBRC 105858 / Y-104</strain>
    </source>
</reference>
<proteinExistence type="predicted"/>
<dbReference type="Gene3D" id="3.40.630.30">
    <property type="match status" value="1"/>
</dbReference>
<name>C8X6D6_NAKMY</name>
<evidence type="ECO:0000256" key="2">
    <source>
        <dbReference type="ARBA" id="ARBA00023315"/>
    </source>
</evidence>
<dbReference type="STRING" id="479431.Namu_2417"/>
<keyword evidence="5" id="KW-1185">Reference proteome</keyword>
<feature type="domain" description="N-acetyltransferase" evidence="3">
    <location>
        <begin position="8"/>
        <end position="158"/>
    </location>
</feature>
<dbReference type="SUPFAM" id="SSF55729">
    <property type="entry name" value="Acyl-CoA N-acyltransferases (Nat)"/>
    <property type="match status" value="1"/>
</dbReference>
<evidence type="ECO:0000259" key="3">
    <source>
        <dbReference type="PROSITE" id="PS51186"/>
    </source>
</evidence>
<dbReference type="InterPro" id="IPR050832">
    <property type="entry name" value="Bact_Acetyltransf"/>
</dbReference>
<evidence type="ECO:0000313" key="5">
    <source>
        <dbReference type="Proteomes" id="UP000002218"/>
    </source>
</evidence>
<evidence type="ECO:0000256" key="1">
    <source>
        <dbReference type="ARBA" id="ARBA00022679"/>
    </source>
</evidence>
<dbReference type="eggNOG" id="COG0456">
    <property type="taxonomic scope" value="Bacteria"/>
</dbReference>
<dbReference type="Pfam" id="PF00583">
    <property type="entry name" value="Acetyltransf_1"/>
    <property type="match status" value="1"/>
</dbReference>
<dbReference type="AlphaFoldDB" id="C8X6D6"/>
<dbReference type="InParanoid" id="C8X6D6"/>
<dbReference type="PANTHER" id="PTHR43877">
    <property type="entry name" value="AMINOALKYLPHOSPHONATE N-ACETYLTRANSFERASE-RELATED-RELATED"/>
    <property type="match status" value="1"/>
</dbReference>
<dbReference type="EMBL" id="CP001737">
    <property type="protein sequence ID" value="ACV78791.1"/>
    <property type="molecule type" value="Genomic_DNA"/>
</dbReference>
<organism evidence="4 5">
    <name type="scientific">Nakamurella multipartita (strain ATCC 700099 / DSM 44233 / CIP 104796 / JCM 9543 / NBRC 105858 / Y-104)</name>
    <name type="common">Microsphaera multipartita</name>
    <dbReference type="NCBI Taxonomy" id="479431"/>
    <lineage>
        <taxon>Bacteria</taxon>
        <taxon>Bacillati</taxon>
        <taxon>Actinomycetota</taxon>
        <taxon>Actinomycetes</taxon>
        <taxon>Nakamurellales</taxon>
        <taxon>Nakamurellaceae</taxon>
        <taxon>Nakamurella</taxon>
    </lineage>
</organism>
<dbReference type="HOGENOM" id="CLU_013985_34_7_11"/>
<dbReference type="InterPro" id="IPR016181">
    <property type="entry name" value="Acyl_CoA_acyltransferase"/>
</dbReference>
<reference evidence="5" key="1">
    <citation type="submission" date="2009-09" db="EMBL/GenBank/DDBJ databases">
        <title>The complete genome of Nakamurella multipartita DSM 44233.</title>
        <authorList>
            <consortium name="US DOE Joint Genome Institute (JGI-PGF)"/>
            <person name="Lucas S."/>
            <person name="Copeland A."/>
            <person name="Lapidus A."/>
            <person name="Glavina del Rio T."/>
            <person name="Dalin E."/>
            <person name="Tice H."/>
            <person name="Bruce D."/>
            <person name="Goodwin L."/>
            <person name="Pitluck S."/>
            <person name="Kyrpides N."/>
            <person name="Mavromatis K."/>
            <person name="Ivanova N."/>
            <person name="Ovchinnikova G."/>
            <person name="Sims D."/>
            <person name="Meincke L."/>
            <person name="Brettin T."/>
            <person name="Detter J.C."/>
            <person name="Han C."/>
            <person name="Larimer F."/>
            <person name="Land M."/>
            <person name="Hauser L."/>
            <person name="Markowitz V."/>
            <person name="Cheng J.-F."/>
            <person name="Hugenholtz P."/>
            <person name="Woyke T."/>
            <person name="Wu D."/>
            <person name="Klenk H.-P."/>
            <person name="Eisen J.A."/>
        </authorList>
    </citation>
    <scope>NUCLEOTIDE SEQUENCE [LARGE SCALE GENOMIC DNA]</scope>
    <source>
        <strain evidence="5">ATCC 700099 / DSM 44233 / CIP 104796 / JCM 9543 / NBRC 105858 / Y-104</strain>
    </source>
</reference>
<dbReference type="CDD" id="cd04301">
    <property type="entry name" value="NAT_SF"/>
    <property type="match status" value="1"/>
</dbReference>
<sequence>MVNSTPLPAVRIAGPDEARVVAALLVEFNREYGTPTPEVDVLTRRLRRLLADRSTFALLAGRPEIGVALVSLRTSVWYEGPVATLDELYVGPQQRSRGLGARLLAAVEAEVRRRGGEVVEINVDGDGGGAPRFYERHGYRNTEVGDDTPLLYYFRELT</sequence>
<dbReference type="Proteomes" id="UP000002218">
    <property type="component" value="Chromosome"/>
</dbReference>
<evidence type="ECO:0000313" key="4">
    <source>
        <dbReference type="EMBL" id="ACV78791.1"/>
    </source>
</evidence>
<dbReference type="PROSITE" id="PS51186">
    <property type="entry name" value="GNAT"/>
    <property type="match status" value="1"/>
</dbReference>